<dbReference type="SUPFAM" id="SSF48113">
    <property type="entry name" value="Heme-dependent peroxidases"/>
    <property type="match status" value="1"/>
</dbReference>
<protein>
    <recommendedName>
        <fullName evidence="7">Peroxinectin</fullName>
    </recommendedName>
</protein>
<comment type="subcellular location">
    <subcellularLocation>
        <location evidence="1">Secreted</location>
    </subcellularLocation>
</comment>
<proteinExistence type="predicted"/>
<reference evidence="5 6" key="1">
    <citation type="journal article" date="2020" name="G3 (Bethesda)">
        <title>Improved Reference Genome for Cyclotella cryptica CCMP332, a Model for Cell Wall Morphogenesis, Salinity Adaptation, and Lipid Production in Diatoms (Bacillariophyta).</title>
        <authorList>
            <person name="Roberts W.R."/>
            <person name="Downey K.M."/>
            <person name="Ruck E.C."/>
            <person name="Traller J.C."/>
            <person name="Alverson A.J."/>
        </authorList>
    </citation>
    <scope>NUCLEOTIDE SEQUENCE [LARGE SCALE GENOMIC DNA]</scope>
    <source>
        <strain evidence="5 6">CCMP332</strain>
    </source>
</reference>
<evidence type="ECO:0008006" key="7">
    <source>
        <dbReference type="Google" id="ProtNLM"/>
    </source>
</evidence>
<dbReference type="Proteomes" id="UP001516023">
    <property type="component" value="Unassembled WGS sequence"/>
</dbReference>
<dbReference type="PROSITE" id="PS50292">
    <property type="entry name" value="PEROXIDASE_3"/>
    <property type="match status" value="1"/>
</dbReference>
<evidence type="ECO:0000313" key="5">
    <source>
        <dbReference type="EMBL" id="KAL3790289.1"/>
    </source>
</evidence>
<dbReference type="CDD" id="cd09822">
    <property type="entry name" value="peroxinectin_like_bacterial"/>
    <property type="match status" value="1"/>
</dbReference>
<dbReference type="InterPro" id="IPR037120">
    <property type="entry name" value="Haem_peroxidase_sf_animal"/>
</dbReference>
<dbReference type="EMBL" id="JABMIG020000130">
    <property type="protein sequence ID" value="KAL3790289.1"/>
    <property type="molecule type" value="Genomic_DNA"/>
</dbReference>
<keyword evidence="2" id="KW-0964">Secreted</keyword>
<name>A0ABD3PRM2_9STRA</name>
<evidence type="ECO:0000256" key="3">
    <source>
        <dbReference type="ARBA" id="ARBA00023180"/>
    </source>
</evidence>
<dbReference type="GO" id="GO:0005576">
    <property type="term" value="C:extracellular region"/>
    <property type="evidence" value="ECO:0007669"/>
    <property type="project" value="UniProtKB-SubCell"/>
</dbReference>
<sequence length="616" mass="68496">MNNFRLLVIAACICESKTLATKRSSEDKFMRGSVGIEKQALPDRLLLLSEVESRANHHVVEETRVQDYISIFGSQEEFTFAYSDIFSTQHETQSITSSASQISTHTTFPTQDEATESTLLQTLHEMIENRSDLSSTSDDPTSIMLLRREGTNSFLDGMSAMDDSGPNARDVSNAFGNGPSSILNSFGAANILWAFGQFVNHDISLVNVKFGDICDVTVPPHDPFLDASVKALGMNRSIFEIDNIAVAQQVTNISSLINGDNVYGNTFSRLNFIRADDSGVTGRLRTSGPNLLPKNTEGLSNRGGDARSDLFLAGDVRANENLALTVMHTLWLREHNHWADKLRVAHPELSGDEIFYMARVIVQAEMQKVIYDEFLPAMLGDDAFPPYDGFKPNVDPRVENVVSSCAYRIGHSMVPSALYIDYGNKTLETLALENAFFAPSQLERTGGIDAFLRGMVNSVCQEVDPFIVPAMRNHLFSNQFDLLAINIQRARDHGIPDFNSIRASLGFEKLDNFDDFLFSQELASVYSDTDQIDCWIGMNSEPRLERLMLGETQRAVLARNFANIRDGDVNFYKNSITEPELLALIEGTTLADVIRRNSDSPGSLDDVRDDIFFLPL</sequence>
<evidence type="ECO:0000256" key="4">
    <source>
        <dbReference type="PIRSR" id="PIRSR619791-2"/>
    </source>
</evidence>
<gene>
    <name evidence="5" type="ORF">HJC23_002915</name>
</gene>
<keyword evidence="4" id="KW-0408">Iron</keyword>
<feature type="binding site" description="axial binding residue" evidence="4">
    <location>
        <position position="411"/>
    </location>
    <ligand>
        <name>heme b</name>
        <dbReference type="ChEBI" id="CHEBI:60344"/>
    </ligand>
    <ligandPart>
        <name>Fe</name>
        <dbReference type="ChEBI" id="CHEBI:18248"/>
    </ligandPart>
</feature>
<dbReference type="InterPro" id="IPR010255">
    <property type="entry name" value="Haem_peroxidase_sf"/>
</dbReference>
<keyword evidence="6" id="KW-1185">Reference proteome</keyword>
<dbReference type="AlphaFoldDB" id="A0ABD3PRM2"/>
<comment type="caution">
    <text evidence="5">The sequence shown here is derived from an EMBL/GenBank/DDBJ whole genome shotgun (WGS) entry which is preliminary data.</text>
</comment>
<dbReference type="PANTHER" id="PTHR11475:SF4">
    <property type="entry name" value="CHORION PEROXIDASE"/>
    <property type="match status" value="1"/>
</dbReference>
<keyword evidence="4" id="KW-0349">Heme</keyword>
<organism evidence="5 6">
    <name type="scientific">Cyclotella cryptica</name>
    <dbReference type="NCBI Taxonomy" id="29204"/>
    <lineage>
        <taxon>Eukaryota</taxon>
        <taxon>Sar</taxon>
        <taxon>Stramenopiles</taxon>
        <taxon>Ochrophyta</taxon>
        <taxon>Bacillariophyta</taxon>
        <taxon>Coscinodiscophyceae</taxon>
        <taxon>Thalassiosirophycidae</taxon>
        <taxon>Stephanodiscales</taxon>
        <taxon>Stephanodiscaceae</taxon>
        <taxon>Cyclotella</taxon>
    </lineage>
</organism>
<evidence type="ECO:0000313" key="6">
    <source>
        <dbReference type="Proteomes" id="UP001516023"/>
    </source>
</evidence>
<keyword evidence="3" id="KW-0325">Glycoprotein</keyword>
<dbReference type="Pfam" id="PF03098">
    <property type="entry name" value="An_peroxidase"/>
    <property type="match status" value="1"/>
</dbReference>
<keyword evidence="4" id="KW-0479">Metal-binding</keyword>
<evidence type="ECO:0000256" key="2">
    <source>
        <dbReference type="ARBA" id="ARBA00022525"/>
    </source>
</evidence>
<dbReference type="PRINTS" id="PR00457">
    <property type="entry name" value="ANPEROXIDASE"/>
</dbReference>
<dbReference type="InterPro" id="IPR019791">
    <property type="entry name" value="Haem_peroxidase_animal"/>
</dbReference>
<accession>A0ABD3PRM2</accession>
<evidence type="ECO:0000256" key="1">
    <source>
        <dbReference type="ARBA" id="ARBA00004613"/>
    </source>
</evidence>
<dbReference type="Gene3D" id="1.10.640.10">
    <property type="entry name" value="Haem peroxidase domain superfamily, animal type"/>
    <property type="match status" value="1"/>
</dbReference>
<dbReference type="PANTHER" id="PTHR11475">
    <property type="entry name" value="OXIDASE/PEROXIDASE"/>
    <property type="match status" value="1"/>
</dbReference>